<feature type="domain" description="HTH gntR-type" evidence="6">
    <location>
        <begin position="5"/>
        <end position="73"/>
    </location>
</feature>
<dbReference type="Gene3D" id="3.40.640.10">
    <property type="entry name" value="Type I PLP-dependent aspartate aminotransferase-like (Major domain)"/>
    <property type="match status" value="1"/>
</dbReference>
<keyword evidence="8" id="KW-1185">Reference proteome</keyword>
<organism evidence="7 8">
    <name type="scientific">Amycolatopsis minnesotensis</name>
    <dbReference type="NCBI Taxonomy" id="337894"/>
    <lineage>
        <taxon>Bacteria</taxon>
        <taxon>Bacillati</taxon>
        <taxon>Actinomycetota</taxon>
        <taxon>Actinomycetes</taxon>
        <taxon>Pseudonocardiales</taxon>
        <taxon>Pseudonocardiaceae</taxon>
        <taxon>Amycolatopsis</taxon>
    </lineage>
</organism>
<keyword evidence="2" id="KW-0663">Pyridoxal phosphate</keyword>
<protein>
    <submittedName>
        <fullName evidence="7">Transcriptional regulator PtsJ</fullName>
    </submittedName>
</protein>
<dbReference type="InterPro" id="IPR036390">
    <property type="entry name" value="WH_DNA-bd_sf"/>
</dbReference>
<dbReference type="InterPro" id="IPR036388">
    <property type="entry name" value="WH-like_DNA-bd_sf"/>
</dbReference>
<reference evidence="8" key="1">
    <citation type="journal article" date="2019" name="Int. J. Syst. Evol. Microbiol.">
        <title>The Global Catalogue of Microorganisms (GCM) 10K type strain sequencing project: providing services to taxonomists for standard genome sequencing and annotation.</title>
        <authorList>
            <consortium name="The Broad Institute Genomics Platform"/>
            <consortium name="The Broad Institute Genome Sequencing Center for Infectious Disease"/>
            <person name="Wu L."/>
            <person name="Ma J."/>
        </authorList>
    </citation>
    <scope>NUCLEOTIDE SEQUENCE [LARGE SCALE GENOMIC DNA]</scope>
    <source>
        <strain evidence="8">JCM 14545</strain>
    </source>
</reference>
<keyword evidence="3" id="KW-0805">Transcription regulation</keyword>
<dbReference type="Pfam" id="PF00155">
    <property type="entry name" value="Aminotran_1_2"/>
    <property type="match status" value="1"/>
</dbReference>
<dbReference type="InterPro" id="IPR000524">
    <property type="entry name" value="Tscrpt_reg_HTH_GntR"/>
</dbReference>
<evidence type="ECO:0000256" key="2">
    <source>
        <dbReference type="ARBA" id="ARBA00022898"/>
    </source>
</evidence>
<name>A0ABP5C6Z5_9PSEU</name>
<sequence>MTIRGASAAEIVGSVRGLIGSGRLGAGGLLPSIRELAAELGLNRNTVAAAYAQLAAAGLVETRRRGGTVVLGLPALEGEGRAAGAGLVNLASGNPAVEFMPDASAAFTTGYVPPLYGQSPVSARLAAWAAEVVSPDVEGAVHGMVLAHGAVDAVERLLNAHLTRGDVVAVEDPCFLSGIGTIRLNGYRSAPVTVDAEGMTPEGLADALAAGARAVVCTPRAHNPTGASLTEDRAARLRQVLTRHPEVLVLEDDHFSAVSAVPYHRITPAGAPHWALVRSVSKFLGPDLRLAFVLADPGSAARLRTRLSPAASWVSHVLQHLVANLLDDPATARLLRRARDSYAARIRSLTGALAEQGVAVPPRGDGLNVWIPVDREETGLVDALARRGWAVRPGADFAVGGRGAGALRVTTSTITPRQAKAFAADLAAVLEQ</sequence>
<keyword evidence="5" id="KW-0804">Transcription</keyword>
<comment type="similarity">
    <text evidence="1">In the C-terminal section; belongs to the class-I pyridoxal-phosphate-dependent aminotransferase family.</text>
</comment>
<evidence type="ECO:0000256" key="1">
    <source>
        <dbReference type="ARBA" id="ARBA00005384"/>
    </source>
</evidence>
<dbReference type="PROSITE" id="PS50949">
    <property type="entry name" value="HTH_GNTR"/>
    <property type="match status" value="1"/>
</dbReference>
<dbReference type="PANTHER" id="PTHR46577:SF2">
    <property type="entry name" value="TRANSCRIPTIONAL REGULATORY PROTEIN"/>
    <property type="match status" value="1"/>
</dbReference>
<gene>
    <name evidence="7" type="primary">ptsJ</name>
    <name evidence="7" type="ORF">GCM10009754_31450</name>
</gene>
<dbReference type="SMART" id="SM00345">
    <property type="entry name" value="HTH_GNTR"/>
    <property type="match status" value="1"/>
</dbReference>
<comment type="caution">
    <text evidence="7">The sequence shown here is derived from an EMBL/GenBank/DDBJ whole genome shotgun (WGS) entry which is preliminary data.</text>
</comment>
<dbReference type="Gene3D" id="1.10.10.10">
    <property type="entry name" value="Winged helix-like DNA-binding domain superfamily/Winged helix DNA-binding domain"/>
    <property type="match status" value="1"/>
</dbReference>
<dbReference type="CDD" id="cd00609">
    <property type="entry name" value="AAT_like"/>
    <property type="match status" value="1"/>
</dbReference>
<evidence type="ECO:0000256" key="5">
    <source>
        <dbReference type="ARBA" id="ARBA00023163"/>
    </source>
</evidence>
<keyword evidence="4" id="KW-0238">DNA-binding</keyword>
<evidence type="ECO:0000313" key="8">
    <source>
        <dbReference type="Proteomes" id="UP001501116"/>
    </source>
</evidence>
<accession>A0ABP5C6Z5</accession>
<dbReference type="InterPro" id="IPR004839">
    <property type="entry name" value="Aminotransferase_I/II_large"/>
</dbReference>
<dbReference type="PANTHER" id="PTHR46577">
    <property type="entry name" value="HTH-TYPE TRANSCRIPTIONAL REGULATORY PROTEIN GABR"/>
    <property type="match status" value="1"/>
</dbReference>
<dbReference type="InterPro" id="IPR015421">
    <property type="entry name" value="PyrdxlP-dep_Trfase_major"/>
</dbReference>
<evidence type="ECO:0000259" key="6">
    <source>
        <dbReference type="PROSITE" id="PS50949"/>
    </source>
</evidence>
<dbReference type="Pfam" id="PF00392">
    <property type="entry name" value="GntR"/>
    <property type="match status" value="1"/>
</dbReference>
<dbReference type="InterPro" id="IPR015424">
    <property type="entry name" value="PyrdxlP-dep_Trfase"/>
</dbReference>
<evidence type="ECO:0000313" key="7">
    <source>
        <dbReference type="EMBL" id="GAA1958796.1"/>
    </source>
</evidence>
<evidence type="ECO:0000256" key="3">
    <source>
        <dbReference type="ARBA" id="ARBA00023015"/>
    </source>
</evidence>
<dbReference type="SUPFAM" id="SSF46785">
    <property type="entry name" value="Winged helix' DNA-binding domain"/>
    <property type="match status" value="1"/>
</dbReference>
<dbReference type="PRINTS" id="PR00035">
    <property type="entry name" value="HTHGNTR"/>
</dbReference>
<dbReference type="RefSeq" id="WP_344418297.1">
    <property type="nucleotide sequence ID" value="NZ_BAAANN010000011.1"/>
</dbReference>
<proteinExistence type="inferred from homology"/>
<dbReference type="InterPro" id="IPR051446">
    <property type="entry name" value="HTH_trans_reg/aminotransferase"/>
</dbReference>
<dbReference type="EMBL" id="BAAANN010000011">
    <property type="protein sequence ID" value="GAA1958796.1"/>
    <property type="molecule type" value="Genomic_DNA"/>
</dbReference>
<evidence type="ECO:0000256" key="4">
    <source>
        <dbReference type="ARBA" id="ARBA00023125"/>
    </source>
</evidence>
<dbReference type="SUPFAM" id="SSF53383">
    <property type="entry name" value="PLP-dependent transferases"/>
    <property type="match status" value="1"/>
</dbReference>
<dbReference type="Proteomes" id="UP001501116">
    <property type="component" value="Unassembled WGS sequence"/>
</dbReference>